<protein>
    <recommendedName>
        <fullName evidence="10">Adenylate kinase isoenzyme 6 homolog</fullName>
        <shortName evidence="10">AK6</shortName>
        <ecNumber evidence="10">2.7.4.3</ecNumber>
    </recommendedName>
    <alternativeName>
        <fullName evidence="10">Dual activity adenylate kinase/ATPase</fullName>
        <shortName evidence="10">AK/ATPase</shortName>
    </alternativeName>
</protein>
<reference evidence="12" key="1">
    <citation type="submission" date="2025-08" db="UniProtKB">
        <authorList>
            <consortium name="RefSeq"/>
        </authorList>
    </citation>
    <scope>IDENTIFICATION</scope>
    <source>
        <tissue evidence="12">Whole organism</tissue>
    </source>
</reference>
<proteinExistence type="inferred from homology"/>
<comment type="subunit">
    <text evidence="10">Monomer and homodimer. Interacts with small ribosomal subunit protein uS11. Not a structural component of 43S pre-ribosomes, but transiently interacts with them by binding to uS11.</text>
</comment>
<name>A0A6J1T9Z9_FRAOC</name>
<accession>A0A6J1T9Z9</accession>
<feature type="binding site" evidence="10">
    <location>
        <position position="46"/>
    </location>
    <ligand>
        <name>ATP</name>
        <dbReference type="ChEBI" id="CHEBI:30616"/>
    </ligand>
</feature>
<feature type="binding site" evidence="10">
    <location>
        <position position="44"/>
    </location>
    <ligand>
        <name>ATP</name>
        <dbReference type="ChEBI" id="CHEBI:30616"/>
    </ligand>
</feature>
<keyword evidence="7 10" id="KW-0418">Kinase</keyword>
<dbReference type="HAMAP" id="MF_00039">
    <property type="entry name" value="Adenylate_kinase_AK6"/>
    <property type="match status" value="1"/>
</dbReference>
<evidence type="ECO:0000256" key="7">
    <source>
        <dbReference type="ARBA" id="ARBA00022777"/>
    </source>
</evidence>
<dbReference type="PANTHER" id="PTHR12595:SF0">
    <property type="entry name" value="ADENYLATE KINASE ISOENZYME 6"/>
    <property type="match status" value="1"/>
</dbReference>
<dbReference type="RefSeq" id="XP_026290389.1">
    <property type="nucleotide sequence ID" value="XM_026434604.2"/>
</dbReference>
<dbReference type="GO" id="GO:0004017">
    <property type="term" value="F:AMP kinase activity"/>
    <property type="evidence" value="ECO:0007669"/>
    <property type="project" value="UniProtKB-UniRule"/>
</dbReference>
<evidence type="ECO:0000256" key="2">
    <source>
        <dbReference type="ARBA" id="ARBA00022490"/>
    </source>
</evidence>
<evidence type="ECO:0000313" key="12">
    <source>
        <dbReference type="RefSeq" id="XP_026290389.1"/>
    </source>
</evidence>
<keyword evidence="5 10" id="KW-0808">Transferase</keyword>
<dbReference type="EC" id="2.7.4.3" evidence="10"/>
<dbReference type="GeneID" id="113215050"/>
<dbReference type="KEGG" id="foc:113215050"/>
<keyword evidence="8 10" id="KW-0067">ATP-binding</keyword>
<dbReference type="Pfam" id="PF13238">
    <property type="entry name" value="AAA_18"/>
    <property type="match status" value="1"/>
</dbReference>
<dbReference type="GO" id="GO:0005634">
    <property type="term" value="C:nucleus"/>
    <property type="evidence" value="ECO:0007669"/>
    <property type="project" value="UniProtKB-SubCell"/>
</dbReference>
<comment type="caution">
    <text evidence="10">Lacks conserved residue(s) required for the propagation of feature annotation.</text>
</comment>
<evidence type="ECO:0000256" key="4">
    <source>
        <dbReference type="ARBA" id="ARBA00022552"/>
    </source>
</evidence>
<keyword evidence="4 10" id="KW-0698">rRNA processing</keyword>
<evidence type="ECO:0000256" key="9">
    <source>
        <dbReference type="ARBA" id="ARBA00023242"/>
    </source>
</evidence>
<dbReference type="GO" id="GO:0005737">
    <property type="term" value="C:cytoplasm"/>
    <property type="evidence" value="ECO:0007669"/>
    <property type="project" value="UniProtKB-SubCell"/>
</dbReference>
<evidence type="ECO:0000256" key="1">
    <source>
        <dbReference type="ARBA" id="ARBA00000582"/>
    </source>
</evidence>
<evidence type="ECO:0000256" key="10">
    <source>
        <dbReference type="HAMAP-Rule" id="MF_03173"/>
    </source>
</evidence>
<keyword evidence="11" id="KW-1185">Reference proteome</keyword>
<feature type="binding site" evidence="10">
    <location>
        <position position="41"/>
    </location>
    <ligand>
        <name>ATP</name>
        <dbReference type="ChEBI" id="CHEBI:30616"/>
    </ligand>
</feature>
<feature type="region of interest" description="NMPbind" evidence="10">
    <location>
        <begin position="61"/>
        <end position="84"/>
    </location>
</feature>
<dbReference type="Gene3D" id="3.40.50.300">
    <property type="entry name" value="P-loop containing nucleotide triphosphate hydrolases"/>
    <property type="match status" value="1"/>
</dbReference>
<dbReference type="InterPro" id="IPR020618">
    <property type="entry name" value="Adenyl_kinase_AK6"/>
</dbReference>
<feature type="region of interest" description="LID" evidence="10">
    <location>
        <begin position="136"/>
        <end position="146"/>
    </location>
</feature>
<dbReference type="GO" id="GO:0042274">
    <property type="term" value="P:ribosomal small subunit biogenesis"/>
    <property type="evidence" value="ECO:0007669"/>
    <property type="project" value="UniProtKB-UniRule"/>
</dbReference>
<feature type="binding site" evidence="10">
    <location>
        <position position="137"/>
    </location>
    <ligand>
        <name>ATP</name>
        <dbReference type="ChEBI" id="CHEBI:30616"/>
    </ligand>
</feature>
<feature type="binding site" evidence="10">
    <location>
        <position position="45"/>
    </location>
    <ligand>
        <name>ATP</name>
        <dbReference type="ChEBI" id="CHEBI:30616"/>
    </ligand>
</feature>
<dbReference type="InterPro" id="IPR027417">
    <property type="entry name" value="P-loop_NTPase"/>
</dbReference>
<dbReference type="FunFam" id="3.40.50.300:FF:000372">
    <property type="entry name" value="Adenylate kinase isoenzyme 6 homolog"/>
    <property type="match status" value="1"/>
</dbReference>
<keyword evidence="9 10" id="KW-0539">Nucleus</keyword>
<organism evidence="11 12">
    <name type="scientific">Frankliniella occidentalis</name>
    <name type="common">Western flower thrips</name>
    <name type="synonym">Euthrips occidentalis</name>
    <dbReference type="NCBI Taxonomy" id="133901"/>
    <lineage>
        <taxon>Eukaryota</taxon>
        <taxon>Metazoa</taxon>
        <taxon>Ecdysozoa</taxon>
        <taxon>Arthropoda</taxon>
        <taxon>Hexapoda</taxon>
        <taxon>Insecta</taxon>
        <taxon>Pterygota</taxon>
        <taxon>Neoptera</taxon>
        <taxon>Paraneoptera</taxon>
        <taxon>Thysanoptera</taxon>
        <taxon>Terebrantia</taxon>
        <taxon>Thripoidea</taxon>
        <taxon>Thripidae</taxon>
        <taxon>Frankliniella</taxon>
    </lineage>
</organism>
<comment type="similarity">
    <text evidence="10">Belongs to the adenylate kinase family. AK6 subfamily.</text>
</comment>
<evidence type="ECO:0000256" key="8">
    <source>
        <dbReference type="ARBA" id="ARBA00022840"/>
    </source>
</evidence>
<evidence type="ECO:0000256" key="6">
    <source>
        <dbReference type="ARBA" id="ARBA00022741"/>
    </source>
</evidence>
<keyword evidence="3 10" id="KW-0690">Ribosome biogenesis</keyword>
<dbReference type="CTD" id="102157402"/>
<keyword evidence="2 10" id="KW-0963">Cytoplasm</keyword>
<feature type="binding site" evidence="10">
    <location>
        <position position="43"/>
    </location>
    <ligand>
        <name>ATP</name>
        <dbReference type="ChEBI" id="CHEBI:30616"/>
    </ligand>
</feature>
<comment type="function">
    <text evidence="10">Broad-specificity nucleoside monophosphate (NMP) kinase that catalyzes the reversible transfer of the terminal phosphate group between nucleoside triphosphates and monophosphates. Has also ATPase activity. Involved in the late cytoplasmic maturation steps of the 40S ribosomal particles, specifically 18S rRNA maturation. While NMP activity is not required for ribosome maturation, ATPase activity is. Associates transiently with small ribosomal subunit protein uS11. ATP hydrolysis breaks the interaction with uS11. May temporarily remove uS11 from the ribosome to enable a conformational change of the ribosomal RNA that is needed for the final maturation step of the small ribosomal subunit. Its NMP activity may have a role in nuclear energy homeostasis.</text>
</comment>
<gene>
    <name evidence="12" type="primary">LOC113215050</name>
</gene>
<dbReference type="Proteomes" id="UP000504606">
    <property type="component" value="Unplaced"/>
</dbReference>
<dbReference type="PANTHER" id="PTHR12595">
    <property type="entry name" value="POS9-ACTIVATING FACTOR FAP7-RELATED"/>
    <property type="match status" value="1"/>
</dbReference>
<dbReference type="GO" id="GO:0006364">
    <property type="term" value="P:rRNA processing"/>
    <property type="evidence" value="ECO:0007669"/>
    <property type="project" value="UniProtKB-KW"/>
</dbReference>
<dbReference type="GO" id="GO:0016887">
    <property type="term" value="F:ATP hydrolysis activity"/>
    <property type="evidence" value="ECO:0007669"/>
    <property type="project" value="UniProtKB-UniRule"/>
</dbReference>
<evidence type="ECO:0000313" key="11">
    <source>
        <dbReference type="Proteomes" id="UP000504606"/>
    </source>
</evidence>
<comment type="subcellular location">
    <subcellularLocation>
        <location evidence="10">Cytoplasm</location>
    </subcellularLocation>
    <subcellularLocation>
        <location evidence="10">Nucleus</location>
    </subcellularLocation>
</comment>
<dbReference type="AlphaFoldDB" id="A0A6J1T9Z9"/>
<comment type="catalytic activity">
    <reaction evidence="1 10">
        <text>AMP + ATP = 2 ADP</text>
        <dbReference type="Rhea" id="RHEA:12973"/>
        <dbReference type="ChEBI" id="CHEBI:30616"/>
        <dbReference type="ChEBI" id="CHEBI:456215"/>
        <dbReference type="ChEBI" id="CHEBI:456216"/>
        <dbReference type="EC" id="2.7.4.3"/>
    </reaction>
</comment>
<sequence length="200" mass="22749">MCVTKTLAVKSRKETRSNSTKMPVTAVSRTKPNILITGTPGTGKSSLCKQLAEKTGYEWLEVSKLAKDWECISDYDEEYDTSVLDEDKLLDTMEPIMANGGKIVDYHGCDFFPERWFNIVFVLRTDNTILYDRLSERGYTGKKLSDNVECEIFQTLLEEAKSSYDEDIVHELQSSTLAEAASNLERIVSWTDQWTKDNTS</sequence>
<dbReference type="OrthoDB" id="10251185at2759"/>
<evidence type="ECO:0000256" key="5">
    <source>
        <dbReference type="ARBA" id="ARBA00022679"/>
    </source>
</evidence>
<comment type="catalytic activity">
    <reaction evidence="10">
        <text>ATP + H2O = ADP + phosphate + H(+)</text>
        <dbReference type="Rhea" id="RHEA:13065"/>
        <dbReference type="ChEBI" id="CHEBI:15377"/>
        <dbReference type="ChEBI" id="CHEBI:15378"/>
        <dbReference type="ChEBI" id="CHEBI:30616"/>
        <dbReference type="ChEBI" id="CHEBI:43474"/>
        <dbReference type="ChEBI" id="CHEBI:456216"/>
    </reaction>
</comment>
<keyword evidence="6 10" id="KW-0547">Nucleotide-binding</keyword>
<dbReference type="GO" id="GO:0005524">
    <property type="term" value="F:ATP binding"/>
    <property type="evidence" value="ECO:0007669"/>
    <property type="project" value="UniProtKB-KW"/>
</dbReference>
<dbReference type="SUPFAM" id="SSF52540">
    <property type="entry name" value="P-loop containing nucleoside triphosphate hydrolases"/>
    <property type="match status" value="1"/>
</dbReference>
<evidence type="ECO:0000256" key="3">
    <source>
        <dbReference type="ARBA" id="ARBA00022517"/>
    </source>
</evidence>